<sequence>IKKKKTMADPLTLLRQFTINKKTVLEREDQIIFDTISFLKTAKTNYVIGRTTPKEYYTLEALLFLLKNVHLSHPIYVQRAGAANVPVVRFPDRRDLLGYLNGEKDTTSNIDRSGPLELPLSRNASIGVKRANEDITNEGSKKIKSEDNLQKQDIQEWLSMKLMEKKEGAITTDRILLEVKSGLNEVMSIDRIAEIKRKIMTRKRTTIKGDEDYNPEVPLVPQEDKPSTVSNFIIDADNDMTKDILARERQLRTRTTVLQSNGKQFLKNILAILSSVKAQEEGKLVPPQTVTPVVKEVVKKQASINRYDRYDQERFDSQKDTEGFKIDTMATFHGLSLQSVKEGKSPNRTLPILSTQSTINKSPRRVSGTSNPGKPQKRESKTPIIIVPAGTTALITLINCKEFLQDHRYITADQKKRLGTIKENEVLIQRKKDIMIGGQMQSATVPFRVVDQPLKLQPNEWNRVAAVFVQGPAWQFKGWPWLLPDGSPTDIFTKVKAFYVKYDDMKVDPNVSKWDVQILTINRNRRHMDRACVLKFWESLEKFLAKSKPNLRF</sequence>
<evidence type="ECO:0000256" key="6">
    <source>
        <dbReference type="ARBA" id="ARBA00071106"/>
    </source>
</evidence>
<dbReference type="GO" id="GO:0000993">
    <property type="term" value="F:RNA polymerase II complex binding"/>
    <property type="evidence" value="ECO:0007669"/>
    <property type="project" value="TreeGrafter"/>
</dbReference>
<evidence type="ECO:0000313" key="11">
    <source>
        <dbReference type="EMBL" id="CDG69427.1"/>
    </source>
</evidence>
<dbReference type="GO" id="GO:0006368">
    <property type="term" value="P:transcription elongation by RNA polymerase II"/>
    <property type="evidence" value="ECO:0007669"/>
    <property type="project" value="InterPro"/>
</dbReference>
<keyword evidence="5" id="KW-0131">Cell cycle</keyword>
<dbReference type="InterPro" id="IPR032041">
    <property type="entry name" value="Cdc73_N"/>
</dbReference>
<dbReference type="EMBL" id="HAAD01003195">
    <property type="protein sequence ID" value="CDG69427.1"/>
    <property type="molecule type" value="mRNA"/>
</dbReference>
<proteinExistence type="evidence at transcript level"/>
<dbReference type="InterPro" id="IPR007852">
    <property type="entry name" value="Cdc73/Parafibromin"/>
</dbReference>
<dbReference type="FunFam" id="3.40.50.11990:FF:000001">
    <property type="entry name" value="Cell division cycle 73"/>
    <property type="match status" value="1"/>
</dbReference>
<accession>T2MBU8</accession>
<comment type="similarity">
    <text evidence="2">Belongs to the CDC73 family.</text>
</comment>
<protein>
    <recommendedName>
        <fullName evidence="6">Parafibromin</fullName>
    </recommendedName>
    <alternativeName>
        <fullName evidence="7">Cell division cycle protein 73 homolog</fullName>
    </alternativeName>
</protein>
<evidence type="ECO:0000256" key="1">
    <source>
        <dbReference type="ARBA" id="ARBA00004123"/>
    </source>
</evidence>
<dbReference type="GO" id="GO:0000122">
    <property type="term" value="P:negative regulation of transcription by RNA polymerase II"/>
    <property type="evidence" value="ECO:0007669"/>
    <property type="project" value="UniProtKB-ARBA"/>
</dbReference>
<evidence type="ECO:0000256" key="5">
    <source>
        <dbReference type="ARBA" id="ARBA00023306"/>
    </source>
</evidence>
<dbReference type="PANTHER" id="PTHR12466">
    <property type="entry name" value="CDC73 DOMAIN PROTEIN"/>
    <property type="match status" value="1"/>
</dbReference>
<dbReference type="PANTHER" id="PTHR12466:SF8">
    <property type="entry name" value="PARAFIBROMIN"/>
    <property type="match status" value="1"/>
</dbReference>
<evidence type="ECO:0000256" key="7">
    <source>
        <dbReference type="ARBA" id="ARBA00080321"/>
    </source>
</evidence>
<feature type="region of interest" description="Disordered" evidence="8">
    <location>
        <begin position="340"/>
        <end position="382"/>
    </location>
</feature>
<reference evidence="11" key="1">
    <citation type="journal article" date="2013" name="Genome Biol. Evol.">
        <title>Punctuated emergences of genetic and phenotypic innovations in eumetazoan, bilaterian, euteleostome, and hominidae ancestors.</title>
        <authorList>
            <person name="Wenger Y."/>
            <person name="Galliot B."/>
        </authorList>
    </citation>
    <scope>NUCLEOTIDE SEQUENCE</scope>
    <source>
        <tissue evidence="11">Whole animals</tissue>
    </source>
</reference>
<name>T2MBU8_HYDVU</name>
<comment type="subcellular location">
    <subcellularLocation>
        <location evidence="1">Nucleus</location>
    </subcellularLocation>
</comment>
<keyword evidence="3" id="KW-0804">Transcription</keyword>
<dbReference type="GO" id="GO:0032968">
    <property type="term" value="P:positive regulation of transcription elongation by RNA polymerase II"/>
    <property type="evidence" value="ECO:0007669"/>
    <property type="project" value="TreeGrafter"/>
</dbReference>
<feature type="compositionally biased region" description="Polar residues" evidence="8">
    <location>
        <begin position="346"/>
        <end position="373"/>
    </location>
</feature>
<evidence type="ECO:0000259" key="10">
    <source>
        <dbReference type="Pfam" id="PF16050"/>
    </source>
</evidence>
<feature type="non-terminal residue" evidence="11">
    <location>
        <position position="1"/>
    </location>
</feature>
<dbReference type="AlphaFoldDB" id="T2MBU8"/>
<dbReference type="Pfam" id="PF16050">
    <property type="entry name" value="CDC73_N"/>
    <property type="match status" value="1"/>
</dbReference>
<dbReference type="OrthoDB" id="6018163at2759"/>
<evidence type="ECO:0000256" key="4">
    <source>
        <dbReference type="ARBA" id="ARBA00023242"/>
    </source>
</evidence>
<feature type="domain" description="Cell division control protein 73 C-terminal" evidence="9">
    <location>
        <begin position="380"/>
        <end position="543"/>
    </location>
</feature>
<dbReference type="GO" id="GO:0016593">
    <property type="term" value="C:Cdc73/Paf1 complex"/>
    <property type="evidence" value="ECO:0007669"/>
    <property type="project" value="InterPro"/>
</dbReference>
<keyword evidence="4" id="KW-0539">Nucleus</keyword>
<evidence type="ECO:0000256" key="2">
    <source>
        <dbReference type="ARBA" id="ARBA00010427"/>
    </source>
</evidence>
<dbReference type="Pfam" id="PF05179">
    <property type="entry name" value="CDC73_C"/>
    <property type="match status" value="1"/>
</dbReference>
<evidence type="ECO:0000259" key="9">
    <source>
        <dbReference type="Pfam" id="PF05179"/>
    </source>
</evidence>
<dbReference type="Gene3D" id="3.40.50.11990">
    <property type="entry name" value="RNA polymerase II accessory factor, Cdc73 C-terminal domain"/>
    <property type="match status" value="1"/>
</dbReference>
<evidence type="ECO:0000256" key="8">
    <source>
        <dbReference type="SAM" id="MobiDB-lite"/>
    </source>
</evidence>
<feature type="domain" description="Paf1 complex subunit Cdc73 N-terminal" evidence="10">
    <location>
        <begin position="7"/>
        <end position="314"/>
    </location>
</feature>
<organism evidence="11">
    <name type="scientific">Hydra vulgaris</name>
    <name type="common">Hydra</name>
    <name type="synonym">Hydra attenuata</name>
    <dbReference type="NCBI Taxonomy" id="6087"/>
    <lineage>
        <taxon>Eukaryota</taxon>
        <taxon>Metazoa</taxon>
        <taxon>Cnidaria</taxon>
        <taxon>Hydrozoa</taxon>
        <taxon>Hydroidolina</taxon>
        <taxon>Anthoathecata</taxon>
        <taxon>Aplanulata</taxon>
        <taxon>Hydridae</taxon>
        <taxon>Hydra</taxon>
    </lineage>
</organism>
<dbReference type="InterPro" id="IPR031336">
    <property type="entry name" value="CDC73_C"/>
</dbReference>
<evidence type="ECO:0000256" key="3">
    <source>
        <dbReference type="ARBA" id="ARBA00023163"/>
    </source>
</evidence>
<gene>
    <name evidence="11" type="primary">CDC73</name>
</gene>
<dbReference type="InterPro" id="IPR038103">
    <property type="entry name" value="CDC73_C_sf"/>
</dbReference>